<gene>
    <name evidence="6" type="primary">zgc:113423</name>
</gene>
<feature type="domain" description="BEN" evidence="4">
    <location>
        <begin position="289"/>
        <end position="393"/>
    </location>
</feature>
<keyword evidence="2" id="KW-0539">Nucleus</keyword>
<dbReference type="RefSeq" id="XP_031431053.1">
    <property type="nucleotide sequence ID" value="XM_031575193.2"/>
</dbReference>
<dbReference type="OrthoDB" id="8958408at2759"/>
<dbReference type="PANTHER" id="PTHR47305">
    <property type="entry name" value="BEN DOMAIN-CONTAINING PROTEIN 2"/>
    <property type="match status" value="1"/>
</dbReference>
<dbReference type="PROSITE" id="PS51457">
    <property type="entry name" value="BEN"/>
    <property type="match status" value="2"/>
</dbReference>
<feature type="compositionally biased region" description="Pro residues" evidence="3">
    <location>
        <begin position="212"/>
        <end position="238"/>
    </location>
</feature>
<comment type="subcellular location">
    <subcellularLocation>
        <location evidence="1">Nucleus</location>
    </subcellularLocation>
</comment>
<name>A0A6P8FSP3_CLUHA</name>
<dbReference type="Proteomes" id="UP000515152">
    <property type="component" value="Chromosome 10"/>
</dbReference>
<feature type="compositionally biased region" description="Acidic residues" evidence="3">
    <location>
        <begin position="89"/>
        <end position="103"/>
    </location>
</feature>
<feature type="region of interest" description="Disordered" evidence="3">
    <location>
        <begin position="30"/>
        <end position="116"/>
    </location>
</feature>
<feature type="region of interest" description="Disordered" evidence="3">
    <location>
        <begin position="212"/>
        <end position="242"/>
    </location>
</feature>
<evidence type="ECO:0000313" key="5">
    <source>
        <dbReference type="Proteomes" id="UP000515152"/>
    </source>
</evidence>
<feature type="compositionally biased region" description="Basic and acidic residues" evidence="3">
    <location>
        <begin position="44"/>
        <end position="53"/>
    </location>
</feature>
<dbReference type="GeneID" id="105894002"/>
<evidence type="ECO:0000256" key="3">
    <source>
        <dbReference type="SAM" id="MobiDB-lite"/>
    </source>
</evidence>
<feature type="region of interest" description="Disordered" evidence="3">
    <location>
        <begin position="463"/>
        <end position="491"/>
    </location>
</feature>
<organism evidence="5 6">
    <name type="scientific">Clupea harengus</name>
    <name type="common">Atlantic herring</name>
    <dbReference type="NCBI Taxonomy" id="7950"/>
    <lineage>
        <taxon>Eukaryota</taxon>
        <taxon>Metazoa</taxon>
        <taxon>Chordata</taxon>
        <taxon>Craniata</taxon>
        <taxon>Vertebrata</taxon>
        <taxon>Euteleostomi</taxon>
        <taxon>Actinopterygii</taxon>
        <taxon>Neopterygii</taxon>
        <taxon>Teleostei</taxon>
        <taxon>Clupei</taxon>
        <taxon>Clupeiformes</taxon>
        <taxon>Clupeoidei</taxon>
        <taxon>Clupeidae</taxon>
        <taxon>Clupea</taxon>
    </lineage>
</organism>
<accession>A0A6P8FSP3</accession>
<dbReference type="SMART" id="SM01025">
    <property type="entry name" value="BEN"/>
    <property type="match status" value="2"/>
</dbReference>
<feature type="compositionally biased region" description="Acidic residues" evidence="3">
    <location>
        <begin position="463"/>
        <end position="473"/>
    </location>
</feature>
<evidence type="ECO:0000256" key="1">
    <source>
        <dbReference type="ARBA" id="ARBA00004123"/>
    </source>
</evidence>
<feature type="domain" description="BEN" evidence="4">
    <location>
        <begin position="504"/>
        <end position="602"/>
    </location>
</feature>
<evidence type="ECO:0000259" key="4">
    <source>
        <dbReference type="PROSITE" id="PS51457"/>
    </source>
</evidence>
<feature type="region of interest" description="Disordered" evidence="3">
    <location>
        <begin position="174"/>
        <end position="195"/>
    </location>
</feature>
<dbReference type="AlphaFoldDB" id="A0A6P8FSP3"/>
<sequence length="613" mass="68880">MSANSCVHIKVEEDYDQVMIEEHLSCEDATSDLTGNTSTAPLNIHKDQQRDSGRQPTSSLIQTHKRWSNGNVQNRRGQGSVSLTSSMWMEEEGESSLDDDTQEYDSQQLYEEESTVSKDSFATGQLRTLGEILAYCQVMYGAIQKLDEKFEQLQAKVTNVQPIQLTPELFQKATSKTPSLSKNTDPSAVSVDTSSVPDQVLSMPQLVRVCSPPPPPSVEVKKPPPLSPAPRVPSPPSLAPQGHADHLAKSVVAAHFSKHLVPLNMAKDNQMQSGSYAAYGATSKTGWLGNRKRNVCISQSALQKAEKMSKPGKAVRFLMRCVFSKEEMSCSNTLGDATRGLKKLDSNKLSAIREWLAKRYPEFDLKERGKDWRKCMSVMNSTARYLRLMAKKQRLKIQREGETMEPPTIQNSYTEPVHEPDSESDPEMEQPTEKDSAGIEEPIENYTAEMGRPIEEYTAEIDVELSDSEEEEDASIKKRTQKEEEESSPTSCSDIVYEYLGNHQRQVKVPQYAMYTALQRARPELAARVLIKYMFPEDVLVVSNVHGNPESGIRPLDHNKLSALREHLQERFPWLLLEEDGQDWKVCVGAINSTIRKFRHELKMGKGGRKKGI</sequence>
<feature type="region of interest" description="Disordered" evidence="3">
    <location>
        <begin position="396"/>
        <end position="441"/>
    </location>
</feature>
<keyword evidence="5" id="KW-1185">Reference proteome</keyword>
<evidence type="ECO:0000256" key="2">
    <source>
        <dbReference type="ARBA" id="ARBA00023242"/>
    </source>
</evidence>
<dbReference type="PANTHER" id="PTHR47305:SF1">
    <property type="entry name" value="BEN DOMAIN-CONTAINING PROTEIN"/>
    <property type="match status" value="1"/>
</dbReference>
<protein>
    <submittedName>
        <fullName evidence="6">BEN domain-containing protein 2 isoform X1</fullName>
    </submittedName>
</protein>
<dbReference type="Gene3D" id="1.10.10.2590">
    <property type="entry name" value="BEN domain"/>
    <property type="match status" value="1"/>
</dbReference>
<feature type="compositionally biased region" description="Polar residues" evidence="3">
    <location>
        <begin position="31"/>
        <end position="41"/>
    </location>
</feature>
<dbReference type="InterPro" id="IPR018379">
    <property type="entry name" value="BEN_domain"/>
</dbReference>
<dbReference type="GO" id="GO:0005634">
    <property type="term" value="C:nucleus"/>
    <property type="evidence" value="ECO:0007669"/>
    <property type="project" value="UniProtKB-SubCell"/>
</dbReference>
<reference evidence="6" key="1">
    <citation type="submission" date="2025-08" db="UniProtKB">
        <authorList>
            <consortium name="RefSeq"/>
        </authorList>
    </citation>
    <scope>IDENTIFICATION</scope>
</reference>
<dbReference type="GO" id="GO:0003677">
    <property type="term" value="F:DNA binding"/>
    <property type="evidence" value="ECO:0007669"/>
    <property type="project" value="InterPro"/>
</dbReference>
<feature type="compositionally biased region" description="Polar residues" evidence="3">
    <location>
        <begin position="54"/>
        <end position="84"/>
    </location>
</feature>
<evidence type="ECO:0000313" key="6">
    <source>
        <dbReference type="RefSeq" id="XP_031431053.1"/>
    </source>
</evidence>
<proteinExistence type="predicted"/>
<dbReference type="Pfam" id="PF10523">
    <property type="entry name" value="BEN"/>
    <property type="match status" value="2"/>
</dbReference>